<feature type="transmembrane region" description="Helical" evidence="1">
    <location>
        <begin position="18"/>
        <end position="40"/>
    </location>
</feature>
<keyword evidence="1" id="KW-0472">Membrane</keyword>
<accession>A0AAN7R4W1</accession>
<name>A0AAN7R4W1_TRANT</name>
<keyword evidence="1" id="KW-1133">Transmembrane helix</keyword>
<protein>
    <recommendedName>
        <fullName evidence="4">Transmembrane protein</fullName>
    </recommendedName>
</protein>
<keyword evidence="1" id="KW-0812">Transmembrane</keyword>
<dbReference type="EMBL" id="JAXQNO010000010">
    <property type="protein sequence ID" value="KAK4789872.1"/>
    <property type="molecule type" value="Genomic_DNA"/>
</dbReference>
<dbReference type="AlphaFoldDB" id="A0AAN7R4W1"/>
<dbReference type="Proteomes" id="UP001346149">
    <property type="component" value="Unassembled WGS sequence"/>
</dbReference>
<reference evidence="2 3" key="1">
    <citation type="journal article" date="2023" name="Hortic Res">
        <title>Pangenome of water caltrop reveals structural variations and asymmetric subgenome divergence after allopolyploidization.</title>
        <authorList>
            <person name="Zhang X."/>
            <person name="Chen Y."/>
            <person name="Wang L."/>
            <person name="Yuan Y."/>
            <person name="Fang M."/>
            <person name="Shi L."/>
            <person name="Lu R."/>
            <person name="Comes H.P."/>
            <person name="Ma Y."/>
            <person name="Chen Y."/>
            <person name="Huang G."/>
            <person name="Zhou Y."/>
            <person name="Zheng Z."/>
            <person name="Qiu Y."/>
        </authorList>
    </citation>
    <scope>NUCLEOTIDE SEQUENCE [LARGE SCALE GENOMIC DNA]</scope>
    <source>
        <strain evidence="2">F231</strain>
    </source>
</reference>
<sequence>MDYDVSFSPYLSISEERFNFGCSWTTQFLLLVVVLFYLCLKSFFFRSWKISSCPTRLIFICGYWAVSLSHLKIPDVYMVACVQLLIERKQKLPKSRWSQNFCF</sequence>
<evidence type="ECO:0000313" key="2">
    <source>
        <dbReference type="EMBL" id="KAK4789872.1"/>
    </source>
</evidence>
<gene>
    <name evidence="2" type="ORF">SAY86_017176</name>
</gene>
<organism evidence="2 3">
    <name type="scientific">Trapa natans</name>
    <name type="common">Water chestnut</name>
    <dbReference type="NCBI Taxonomy" id="22666"/>
    <lineage>
        <taxon>Eukaryota</taxon>
        <taxon>Viridiplantae</taxon>
        <taxon>Streptophyta</taxon>
        <taxon>Embryophyta</taxon>
        <taxon>Tracheophyta</taxon>
        <taxon>Spermatophyta</taxon>
        <taxon>Magnoliopsida</taxon>
        <taxon>eudicotyledons</taxon>
        <taxon>Gunneridae</taxon>
        <taxon>Pentapetalae</taxon>
        <taxon>rosids</taxon>
        <taxon>malvids</taxon>
        <taxon>Myrtales</taxon>
        <taxon>Lythraceae</taxon>
        <taxon>Trapa</taxon>
    </lineage>
</organism>
<keyword evidence="3" id="KW-1185">Reference proteome</keyword>
<evidence type="ECO:0008006" key="4">
    <source>
        <dbReference type="Google" id="ProtNLM"/>
    </source>
</evidence>
<proteinExistence type="predicted"/>
<comment type="caution">
    <text evidence="2">The sequence shown here is derived from an EMBL/GenBank/DDBJ whole genome shotgun (WGS) entry which is preliminary data.</text>
</comment>
<evidence type="ECO:0000256" key="1">
    <source>
        <dbReference type="SAM" id="Phobius"/>
    </source>
</evidence>
<evidence type="ECO:0000313" key="3">
    <source>
        <dbReference type="Proteomes" id="UP001346149"/>
    </source>
</evidence>